<organism evidence="2 3">
    <name type="scientific">Rufibacter quisquiliarum</name>
    <dbReference type="NCBI Taxonomy" id="1549639"/>
    <lineage>
        <taxon>Bacteria</taxon>
        <taxon>Pseudomonadati</taxon>
        <taxon>Bacteroidota</taxon>
        <taxon>Cytophagia</taxon>
        <taxon>Cytophagales</taxon>
        <taxon>Hymenobacteraceae</taxon>
        <taxon>Rufibacter</taxon>
    </lineage>
</organism>
<dbReference type="EMBL" id="JACJIQ010000004">
    <property type="protein sequence ID" value="MBA9076644.1"/>
    <property type="molecule type" value="Genomic_DNA"/>
</dbReference>
<evidence type="ECO:0000313" key="2">
    <source>
        <dbReference type="EMBL" id="MBA9076644.1"/>
    </source>
</evidence>
<accession>A0A839GAT1</accession>
<proteinExistence type="predicted"/>
<protein>
    <recommendedName>
        <fullName evidence="4">Secretion system C-terminal sorting domain-containing protein</fullName>
    </recommendedName>
</protein>
<feature type="chain" id="PRO_5032961527" description="Secretion system C-terminal sorting domain-containing protein" evidence="1">
    <location>
        <begin position="27"/>
        <end position="142"/>
    </location>
</feature>
<dbReference type="Proteomes" id="UP000563094">
    <property type="component" value="Unassembled WGS sequence"/>
</dbReference>
<name>A0A839GAT1_9BACT</name>
<dbReference type="RefSeq" id="WP_182512426.1">
    <property type="nucleotide sequence ID" value="NZ_JACJIQ010000004.1"/>
</dbReference>
<evidence type="ECO:0000256" key="1">
    <source>
        <dbReference type="SAM" id="SignalP"/>
    </source>
</evidence>
<keyword evidence="1" id="KW-0732">Signal</keyword>
<dbReference type="InterPro" id="IPR026444">
    <property type="entry name" value="Secre_tail"/>
</dbReference>
<keyword evidence="3" id="KW-1185">Reference proteome</keyword>
<sequence>MKLKKNYASVVLMAGFAVLAFVPAQAQTRQVAAPLQGRMVAMAAPGKETPVIRRETLSGLDLYPVQKNDDAFMLSFQQEMKEAGTLYFTNASGKVLFTKPIAAGDHTLAEPMSIGKLRAGIYLVEVKTPTTVYWKKVRVKLR</sequence>
<feature type="signal peptide" evidence="1">
    <location>
        <begin position="1"/>
        <end position="26"/>
    </location>
</feature>
<gene>
    <name evidence="2" type="ORF">FHS90_001350</name>
</gene>
<evidence type="ECO:0000313" key="3">
    <source>
        <dbReference type="Proteomes" id="UP000563094"/>
    </source>
</evidence>
<evidence type="ECO:0008006" key="4">
    <source>
        <dbReference type="Google" id="ProtNLM"/>
    </source>
</evidence>
<dbReference type="NCBIfam" id="TIGR04183">
    <property type="entry name" value="Por_Secre_tail"/>
    <property type="match status" value="1"/>
</dbReference>
<reference evidence="2 3" key="1">
    <citation type="submission" date="2020-08" db="EMBL/GenBank/DDBJ databases">
        <title>Genomic Encyclopedia of Type Strains, Phase IV (KMG-IV): sequencing the most valuable type-strain genomes for metagenomic binning, comparative biology and taxonomic classification.</title>
        <authorList>
            <person name="Goeker M."/>
        </authorList>
    </citation>
    <scope>NUCLEOTIDE SEQUENCE [LARGE SCALE GENOMIC DNA]</scope>
    <source>
        <strain evidence="2 3">DSM 29854</strain>
    </source>
</reference>
<comment type="caution">
    <text evidence="2">The sequence shown here is derived from an EMBL/GenBank/DDBJ whole genome shotgun (WGS) entry which is preliminary data.</text>
</comment>
<dbReference type="AlphaFoldDB" id="A0A839GAT1"/>